<reference evidence="6" key="1">
    <citation type="submission" date="2009-09" db="EMBL/GenBank/DDBJ databases">
        <title>The complete genome of Nakamurella multipartita DSM 44233.</title>
        <authorList>
            <consortium name="US DOE Joint Genome Institute (JGI-PGF)"/>
            <person name="Lucas S."/>
            <person name="Copeland A."/>
            <person name="Lapidus A."/>
            <person name="Glavina del Rio T."/>
            <person name="Dalin E."/>
            <person name="Tice H."/>
            <person name="Bruce D."/>
            <person name="Goodwin L."/>
            <person name="Pitluck S."/>
            <person name="Kyrpides N."/>
            <person name="Mavromatis K."/>
            <person name="Ivanova N."/>
            <person name="Ovchinnikova G."/>
            <person name="Sims D."/>
            <person name="Meincke L."/>
            <person name="Brettin T."/>
            <person name="Detter J.C."/>
            <person name="Han C."/>
            <person name="Larimer F."/>
            <person name="Land M."/>
            <person name="Hauser L."/>
            <person name="Markowitz V."/>
            <person name="Cheng J.-F."/>
            <person name="Hugenholtz P."/>
            <person name="Woyke T."/>
            <person name="Wu D."/>
            <person name="Klenk H.-P."/>
            <person name="Eisen J.A."/>
        </authorList>
    </citation>
    <scope>NUCLEOTIDE SEQUENCE [LARGE SCALE GENOMIC DNA]</scope>
    <source>
        <strain evidence="6">ATCC 700099 / DSM 44233 / CIP 104796 / JCM 9543 / NBRC 105858 / Y-104</strain>
    </source>
</reference>
<dbReference type="OrthoDB" id="8680240at2"/>
<dbReference type="PANTHER" id="PTHR43537:SF20">
    <property type="entry name" value="HTH-TYPE TRANSCRIPTIONAL REPRESSOR GLAR"/>
    <property type="match status" value="1"/>
</dbReference>
<dbReference type="SUPFAM" id="SSF48008">
    <property type="entry name" value="GntR ligand-binding domain-like"/>
    <property type="match status" value="1"/>
</dbReference>
<dbReference type="InterPro" id="IPR000524">
    <property type="entry name" value="Tscrpt_reg_HTH_GntR"/>
</dbReference>
<dbReference type="Gene3D" id="1.20.120.530">
    <property type="entry name" value="GntR ligand-binding domain-like"/>
    <property type="match status" value="1"/>
</dbReference>
<dbReference type="Pfam" id="PF07729">
    <property type="entry name" value="FCD"/>
    <property type="match status" value="1"/>
</dbReference>
<feature type="domain" description="HTH gntR-type" evidence="4">
    <location>
        <begin position="12"/>
        <end position="79"/>
    </location>
</feature>
<keyword evidence="3" id="KW-0804">Transcription</keyword>
<dbReference type="SUPFAM" id="SSF46785">
    <property type="entry name" value="Winged helix' DNA-binding domain"/>
    <property type="match status" value="1"/>
</dbReference>
<dbReference type="InterPro" id="IPR008920">
    <property type="entry name" value="TF_FadR/GntR_C"/>
</dbReference>
<dbReference type="InterPro" id="IPR036390">
    <property type="entry name" value="WH_DNA-bd_sf"/>
</dbReference>
<dbReference type="SMART" id="SM00345">
    <property type="entry name" value="HTH_GNTR"/>
    <property type="match status" value="1"/>
</dbReference>
<dbReference type="CDD" id="cd07377">
    <property type="entry name" value="WHTH_GntR"/>
    <property type="match status" value="1"/>
</dbReference>
<reference evidence="5 6" key="2">
    <citation type="journal article" date="2010" name="Stand. Genomic Sci.">
        <title>Complete genome sequence of Nakamurella multipartita type strain (Y-104).</title>
        <authorList>
            <person name="Tice H."/>
            <person name="Mayilraj S."/>
            <person name="Sims D."/>
            <person name="Lapidus A."/>
            <person name="Nolan M."/>
            <person name="Lucas S."/>
            <person name="Glavina Del Rio T."/>
            <person name="Copeland A."/>
            <person name="Cheng J.F."/>
            <person name="Meincke L."/>
            <person name="Bruce D."/>
            <person name="Goodwin L."/>
            <person name="Pitluck S."/>
            <person name="Ivanova N."/>
            <person name="Mavromatis K."/>
            <person name="Ovchinnikova G."/>
            <person name="Pati A."/>
            <person name="Chen A."/>
            <person name="Palaniappan K."/>
            <person name="Land M."/>
            <person name="Hauser L."/>
            <person name="Chang Y.J."/>
            <person name="Jeffries C.D."/>
            <person name="Detter J.C."/>
            <person name="Brettin T."/>
            <person name="Rohde M."/>
            <person name="Goker M."/>
            <person name="Bristow J."/>
            <person name="Eisen J.A."/>
            <person name="Markowitz V."/>
            <person name="Hugenholtz P."/>
            <person name="Kyrpides N.C."/>
            <person name="Klenk H.P."/>
            <person name="Chen F."/>
        </authorList>
    </citation>
    <scope>NUCLEOTIDE SEQUENCE [LARGE SCALE GENOMIC DNA]</scope>
    <source>
        <strain evidence="6">ATCC 700099 / DSM 44233 / CIP 104796 / JCM 9543 / NBRC 105858 / Y-104</strain>
    </source>
</reference>
<keyword evidence="1" id="KW-0805">Transcription regulation</keyword>
<dbReference type="STRING" id="479431.Namu_0224"/>
<dbReference type="InterPro" id="IPR036388">
    <property type="entry name" value="WH-like_DNA-bd_sf"/>
</dbReference>
<dbReference type="Proteomes" id="UP000002218">
    <property type="component" value="Chromosome"/>
</dbReference>
<evidence type="ECO:0000313" key="5">
    <source>
        <dbReference type="EMBL" id="ACV76657.1"/>
    </source>
</evidence>
<proteinExistence type="predicted"/>
<name>C8XJX4_NAKMY</name>
<protein>
    <submittedName>
        <fullName evidence="5">Transcriptional regulator, GntR family</fullName>
    </submittedName>
</protein>
<evidence type="ECO:0000259" key="4">
    <source>
        <dbReference type="PROSITE" id="PS50949"/>
    </source>
</evidence>
<dbReference type="SMART" id="SM00895">
    <property type="entry name" value="FCD"/>
    <property type="match status" value="1"/>
</dbReference>
<keyword evidence="6" id="KW-1185">Reference proteome</keyword>
<dbReference type="GO" id="GO:0003677">
    <property type="term" value="F:DNA binding"/>
    <property type="evidence" value="ECO:0007669"/>
    <property type="project" value="UniProtKB-KW"/>
</dbReference>
<dbReference type="GO" id="GO:0003700">
    <property type="term" value="F:DNA-binding transcription factor activity"/>
    <property type="evidence" value="ECO:0007669"/>
    <property type="project" value="InterPro"/>
</dbReference>
<dbReference type="KEGG" id="nml:Namu_0224"/>
<evidence type="ECO:0000313" key="6">
    <source>
        <dbReference type="Proteomes" id="UP000002218"/>
    </source>
</evidence>
<keyword evidence="2" id="KW-0238">DNA-binding</keyword>
<dbReference type="AlphaFoldDB" id="C8XJX4"/>
<evidence type="ECO:0000256" key="3">
    <source>
        <dbReference type="ARBA" id="ARBA00023163"/>
    </source>
</evidence>
<dbReference type="Pfam" id="PF00392">
    <property type="entry name" value="GntR"/>
    <property type="match status" value="1"/>
</dbReference>
<dbReference type="HOGENOM" id="CLU_017584_5_3_11"/>
<dbReference type="PANTHER" id="PTHR43537">
    <property type="entry name" value="TRANSCRIPTIONAL REGULATOR, GNTR FAMILY"/>
    <property type="match status" value="1"/>
</dbReference>
<accession>C8XJX4</accession>
<dbReference type="Gene3D" id="1.10.10.10">
    <property type="entry name" value="Winged helix-like DNA-binding domain superfamily/Winged helix DNA-binding domain"/>
    <property type="match status" value="1"/>
</dbReference>
<sequence length="227" mass="25052">MTSSPVAATPTRANTGEVYDQLRADILGGVHRPGGKLKFAELGERYGASVSVIREALTRLVEARLVESEPRIGFRVAPLSLPDLCDLTATRIDLESLAVRYAIERGDIAWEADLVAAHHRLDRTPIVAAQGPQRVSDEWELAHAAFHRAVLAGCGSPRLIAMTDVLRDGAELYRRWSQPQEPGRDIPAEHRRILQAVLDRDAEAAVHALTEHYQRTAEILERAYAGE</sequence>
<gene>
    <name evidence="5" type="ordered locus">Namu_0224</name>
</gene>
<dbReference type="RefSeq" id="WP_012814132.1">
    <property type="nucleotide sequence ID" value="NC_013235.1"/>
</dbReference>
<dbReference type="InterPro" id="IPR011711">
    <property type="entry name" value="GntR_C"/>
</dbReference>
<dbReference type="InParanoid" id="C8XJX4"/>
<dbReference type="EMBL" id="CP001737">
    <property type="protein sequence ID" value="ACV76657.1"/>
    <property type="molecule type" value="Genomic_DNA"/>
</dbReference>
<organism evidence="5 6">
    <name type="scientific">Nakamurella multipartita (strain ATCC 700099 / DSM 44233 / CIP 104796 / JCM 9543 / NBRC 105858 / Y-104)</name>
    <name type="common">Microsphaera multipartita</name>
    <dbReference type="NCBI Taxonomy" id="479431"/>
    <lineage>
        <taxon>Bacteria</taxon>
        <taxon>Bacillati</taxon>
        <taxon>Actinomycetota</taxon>
        <taxon>Actinomycetes</taxon>
        <taxon>Nakamurellales</taxon>
        <taxon>Nakamurellaceae</taxon>
        <taxon>Nakamurella</taxon>
    </lineage>
</organism>
<dbReference type="PROSITE" id="PS50949">
    <property type="entry name" value="HTH_GNTR"/>
    <property type="match status" value="1"/>
</dbReference>
<evidence type="ECO:0000256" key="2">
    <source>
        <dbReference type="ARBA" id="ARBA00023125"/>
    </source>
</evidence>
<dbReference type="eggNOG" id="COG1802">
    <property type="taxonomic scope" value="Bacteria"/>
</dbReference>
<evidence type="ECO:0000256" key="1">
    <source>
        <dbReference type="ARBA" id="ARBA00023015"/>
    </source>
</evidence>